<accession>A0A6J7WW18</accession>
<dbReference type="EMBL" id="LR798301">
    <property type="protein sequence ID" value="CAB5222181.1"/>
    <property type="molecule type" value="Genomic_DNA"/>
</dbReference>
<evidence type="ECO:0000313" key="1">
    <source>
        <dbReference type="EMBL" id="CAB5222181.1"/>
    </source>
</evidence>
<protein>
    <submittedName>
        <fullName evidence="1">Uncharacterized protein</fullName>
    </submittedName>
</protein>
<organism evidence="1">
    <name type="scientific">uncultured Caudovirales phage</name>
    <dbReference type="NCBI Taxonomy" id="2100421"/>
    <lineage>
        <taxon>Viruses</taxon>
        <taxon>Duplodnaviria</taxon>
        <taxon>Heunggongvirae</taxon>
        <taxon>Uroviricota</taxon>
        <taxon>Caudoviricetes</taxon>
        <taxon>Peduoviridae</taxon>
        <taxon>Maltschvirus</taxon>
        <taxon>Maltschvirus maltsch</taxon>
    </lineage>
</organism>
<sequence>MTNEHQTGIDPVDFPSLDNSDIHWDKENEQWVVAGKGSAYCHLHSPSTKKQPTTKRLLWDDPKDITGSGTVEKYDNYDAYNHYLVEFTAYLYVLGYSEDQFPGLTIDDIIRKIRDVYKYKHGEPVDLASQVYVKRKNIAMVRGIRRSNYGIQVTKDGR</sequence>
<reference evidence="1" key="1">
    <citation type="submission" date="2020-05" db="EMBL/GenBank/DDBJ databases">
        <authorList>
            <person name="Chiriac C."/>
            <person name="Salcher M."/>
            <person name="Ghai R."/>
            <person name="Kavagutti S V."/>
        </authorList>
    </citation>
    <scope>NUCLEOTIDE SEQUENCE</scope>
</reference>
<name>A0A6J7WW18_9CAUD</name>
<proteinExistence type="predicted"/>
<gene>
    <name evidence="1" type="ORF">UFOVP361_9</name>
</gene>